<evidence type="ECO:0000256" key="3">
    <source>
        <dbReference type="ARBA" id="ARBA00010417"/>
    </source>
</evidence>
<protein>
    <recommendedName>
        <fullName evidence="4">COP9 signalosome complex subunit 4</fullName>
    </recommendedName>
</protein>
<dbReference type="Gene3D" id="1.10.10.10">
    <property type="entry name" value="Winged helix-like DNA-binding domain superfamily/Winged helix DNA-binding domain"/>
    <property type="match status" value="1"/>
</dbReference>
<evidence type="ECO:0000259" key="8">
    <source>
        <dbReference type="PROSITE" id="PS50250"/>
    </source>
</evidence>
<evidence type="ECO:0000313" key="9">
    <source>
        <dbReference type="EMBL" id="OMJ74847.1"/>
    </source>
</evidence>
<dbReference type="Proteomes" id="UP000187209">
    <property type="component" value="Unassembled WGS sequence"/>
</dbReference>
<dbReference type="InterPro" id="IPR054559">
    <property type="entry name" value="PSMD12-CSN4-like_N"/>
</dbReference>
<comment type="subcellular location">
    <subcellularLocation>
        <location evidence="2">Cytoplasm</location>
    </subcellularLocation>
    <subcellularLocation>
        <location evidence="1">Nucleus</location>
    </subcellularLocation>
</comment>
<dbReference type="SUPFAM" id="SSF46785">
    <property type="entry name" value="Winged helix' DNA-binding domain"/>
    <property type="match status" value="1"/>
</dbReference>
<dbReference type="InterPro" id="IPR036388">
    <property type="entry name" value="WH-like_DNA-bd_sf"/>
</dbReference>
<dbReference type="PROSITE" id="PS50250">
    <property type="entry name" value="PCI"/>
    <property type="match status" value="1"/>
</dbReference>
<dbReference type="PANTHER" id="PTHR10855:SF2">
    <property type="entry name" value="COP9 SIGNALOSOME COMPLEX SUBUNIT 4"/>
    <property type="match status" value="1"/>
</dbReference>
<gene>
    <name evidence="9" type="ORF">SteCoe_26151</name>
</gene>
<keyword evidence="10" id="KW-1185">Reference proteome</keyword>
<evidence type="ECO:0000256" key="2">
    <source>
        <dbReference type="ARBA" id="ARBA00004496"/>
    </source>
</evidence>
<evidence type="ECO:0000256" key="7">
    <source>
        <dbReference type="ARBA" id="ARBA00023242"/>
    </source>
</evidence>
<feature type="domain" description="PCI" evidence="8">
    <location>
        <begin position="193"/>
        <end position="361"/>
    </location>
</feature>
<organism evidence="9 10">
    <name type="scientific">Stentor coeruleus</name>
    <dbReference type="NCBI Taxonomy" id="5963"/>
    <lineage>
        <taxon>Eukaryota</taxon>
        <taxon>Sar</taxon>
        <taxon>Alveolata</taxon>
        <taxon>Ciliophora</taxon>
        <taxon>Postciliodesmatophora</taxon>
        <taxon>Heterotrichea</taxon>
        <taxon>Heterotrichida</taxon>
        <taxon>Stentoridae</taxon>
        <taxon>Stentor</taxon>
    </lineage>
</organism>
<evidence type="ECO:0000256" key="4">
    <source>
        <dbReference type="ARBA" id="ARBA00014881"/>
    </source>
</evidence>
<evidence type="ECO:0000256" key="1">
    <source>
        <dbReference type="ARBA" id="ARBA00004123"/>
    </source>
</evidence>
<keyword evidence="5" id="KW-0963">Cytoplasm</keyword>
<comment type="similarity">
    <text evidence="3">Belongs to the CSN4 family.</text>
</comment>
<dbReference type="OrthoDB" id="310863at2759"/>
<dbReference type="GO" id="GO:0008180">
    <property type="term" value="C:COP9 signalosome"/>
    <property type="evidence" value="ECO:0007669"/>
    <property type="project" value="UniProtKB-KW"/>
</dbReference>
<dbReference type="SMART" id="SM00088">
    <property type="entry name" value="PINT"/>
    <property type="match status" value="1"/>
</dbReference>
<keyword evidence="7" id="KW-0539">Nucleus</keyword>
<sequence length="388" mass="44319">MAGDKIKDLLSIQDQSTRLNACRVYIQEIFKAQNLQASRLFLSQLINSELNLANTRQLFTMFVDKMNLLNNNSMLDIGSYALEAISPKSASFEEEELKIRDQIYDVHCAKRDYLSAARILSAINFDALSRVLTVDHKCDRYIKIAECYLEFGESAYAEQYNSRAGALIENCNDISAKLRYKVCHARVLDSKKEFLQAARNYYILSQEGKYGVMESDLLQLLQCAITCAILAKAGPQRSRLLATLYQDERSSHLENYDILEKLFMQRIIKKPDMEKFSEKLQDHHKALLSSGRTVLETAMIEHNIIAISKLYTNLTFNELGDVLQVSSIQTEKYLADMVQEGRIKASLDQRSGIAEFEGENEGLNEWENQINLLCKSVEDVVREIQFGL</sequence>
<comment type="caution">
    <text evidence="9">The sequence shown here is derived from an EMBL/GenBank/DDBJ whole genome shotgun (WGS) entry which is preliminary data.</text>
</comment>
<dbReference type="PANTHER" id="PTHR10855">
    <property type="entry name" value="26S PROTEASOME NON-ATPASE REGULATORY SUBUNIT 12/COP9 SIGNALOSOME COMPLEX SUBUNIT 4"/>
    <property type="match status" value="1"/>
</dbReference>
<dbReference type="InterPro" id="IPR000717">
    <property type="entry name" value="PCI_dom"/>
</dbReference>
<dbReference type="EMBL" id="MPUH01000725">
    <property type="protein sequence ID" value="OMJ74847.1"/>
    <property type="molecule type" value="Genomic_DNA"/>
</dbReference>
<dbReference type="Pfam" id="PF22241">
    <property type="entry name" value="PSMD12-CSN4_N"/>
    <property type="match status" value="1"/>
</dbReference>
<evidence type="ECO:0000256" key="5">
    <source>
        <dbReference type="ARBA" id="ARBA00022490"/>
    </source>
</evidence>
<keyword evidence="6" id="KW-0736">Signalosome</keyword>
<accession>A0A1R2BDL2</accession>
<dbReference type="GO" id="GO:0005829">
    <property type="term" value="C:cytosol"/>
    <property type="evidence" value="ECO:0007669"/>
    <property type="project" value="TreeGrafter"/>
</dbReference>
<dbReference type="InterPro" id="IPR036390">
    <property type="entry name" value="WH_DNA-bd_sf"/>
</dbReference>
<name>A0A1R2BDL2_9CILI</name>
<evidence type="ECO:0000256" key="6">
    <source>
        <dbReference type="ARBA" id="ARBA00022790"/>
    </source>
</evidence>
<reference evidence="9 10" key="1">
    <citation type="submission" date="2016-11" db="EMBL/GenBank/DDBJ databases">
        <title>The macronuclear genome of Stentor coeruleus: a giant cell with tiny introns.</title>
        <authorList>
            <person name="Slabodnick M."/>
            <person name="Ruby J.G."/>
            <person name="Reiff S.B."/>
            <person name="Swart E.C."/>
            <person name="Gosai S."/>
            <person name="Prabakaran S."/>
            <person name="Witkowska E."/>
            <person name="Larue G.E."/>
            <person name="Fisher S."/>
            <person name="Freeman R.M."/>
            <person name="Gunawardena J."/>
            <person name="Chu W."/>
            <person name="Stover N.A."/>
            <person name="Gregory B.D."/>
            <person name="Nowacki M."/>
            <person name="Derisi J."/>
            <person name="Roy S.W."/>
            <person name="Marshall W.F."/>
            <person name="Sood P."/>
        </authorList>
    </citation>
    <scope>NUCLEOTIDE SEQUENCE [LARGE SCALE GENOMIC DNA]</scope>
    <source>
        <strain evidence="9">WM001</strain>
    </source>
</reference>
<dbReference type="AlphaFoldDB" id="A0A1R2BDL2"/>
<evidence type="ECO:0000313" key="10">
    <source>
        <dbReference type="Proteomes" id="UP000187209"/>
    </source>
</evidence>
<dbReference type="InterPro" id="IPR040134">
    <property type="entry name" value="PSMD12/CSN4"/>
</dbReference>
<proteinExistence type="inferred from homology"/>
<dbReference type="Pfam" id="PF01399">
    <property type="entry name" value="PCI"/>
    <property type="match status" value="1"/>
</dbReference>